<dbReference type="InterPro" id="IPR011335">
    <property type="entry name" value="Restrct_endonuc-II-like"/>
</dbReference>
<dbReference type="AlphaFoldDB" id="A0A4Y9ESQ8"/>
<sequence length="153" mass="17188">MAASSISKSGIRNRAVAAGYRSGLEDKVQSDLTSRGVPHDYEAVKVRYSKPASHHKYTPDFRLLANGILVETKGRFMTADRTKHELIKKQHPDLDIRFVFDRSKSPISKGSKTTYASWCASRGFLFADKSVPQEWVDEPYLQSRIDALEAARA</sequence>
<dbReference type="GO" id="GO:0016032">
    <property type="term" value="P:viral process"/>
    <property type="evidence" value="ECO:0007669"/>
    <property type="project" value="InterPro"/>
</dbReference>
<evidence type="ECO:0000313" key="1">
    <source>
        <dbReference type="EMBL" id="TFU06637.1"/>
    </source>
</evidence>
<evidence type="ECO:0000313" key="2">
    <source>
        <dbReference type="Proteomes" id="UP000297737"/>
    </source>
</evidence>
<dbReference type="EMBL" id="SIHO01000001">
    <property type="protein sequence ID" value="TFU06637.1"/>
    <property type="molecule type" value="Genomic_DNA"/>
</dbReference>
<comment type="caution">
    <text evidence="1">The sequence shown here is derived from an EMBL/GenBank/DDBJ whole genome shotgun (WGS) entry which is preliminary data.</text>
</comment>
<dbReference type="Gene3D" id="3.40.91.30">
    <property type="match status" value="1"/>
</dbReference>
<dbReference type="InterPro" id="IPR008029">
    <property type="entry name" value="Phage_T7_Gp3_endoDNaseI"/>
</dbReference>
<keyword evidence="2" id="KW-1185">Reference proteome</keyword>
<proteinExistence type="predicted"/>
<dbReference type="Proteomes" id="UP000297737">
    <property type="component" value="Unassembled WGS sequence"/>
</dbReference>
<dbReference type="GO" id="GO:0015074">
    <property type="term" value="P:DNA integration"/>
    <property type="evidence" value="ECO:0007669"/>
    <property type="project" value="InterPro"/>
</dbReference>
<gene>
    <name evidence="1" type="ORF">EUV02_03775</name>
</gene>
<reference evidence="1 2" key="1">
    <citation type="submission" date="2019-02" db="EMBL/GenBank/DDBJ databases">
        <title>Polymorphobacter sp. isolated from the lake at the Tibet of China.</title>
        <authorList>
            <person name="Li A."/>
        </authorList>
    </citation>
    <scope>NUCLEOTIDE SEQUENCE [LARGE SCALE GENOMIC DNA]</scope>
    <source>
        <strain evidence="1 2">DJ1R-1</strain>
    </source>
</reference>
<dbReference type="GO" id="GO:0008833">
    <property type="term" value="F:deoxyribonuclease IV (phage-T4-induced) activity"/>
    <property type="evidence" value="ECO:0007669"/>
    <property type="project" value="InterPro"/>
</dbReference>
<name>A0A4Y9ESQ8_9SPHN</name>
<dbReference type="OrthoDB" id="1634609at2"/>
<dbReference type="Pfam" id="PF05367">
    <property type="entry name" value="Phage_endo_I"/>
    <property type="match status" value="1"/>
</dbReference>
<dbReference type="SUPFAM" id="SSF52980">
    <property type="entry name" value="Restriction endonuclease-like"/>
    <property type="match status" value="1"/>
</dbReference>
<organism evidence="1 2">
    <name type="scientific">Glacieibacterium arshaanense</name>
    <dbReference type="NCBI Taxonomy" id="2511025"/>
    <lineage>
        <taxon>Bacteria</taxon>
        <taxon>Pseudomonadati</taxon>
        <taxon>Pseudomonadota</taxon>
        <taxon>Alphaproteobacteria</taxon>
        <taxon>Sphingomonadales</taxon>
        <taxon>Sphingosinicellaceae</taxon>
        <taxon>Glacieibacterium</taxon>
    </lineage>
</organism>
<accession>A0A4Y9ESQ8</accession>
<protein>
    <submittedName>
        <fullName evidence="1">Endodeoxyribonuclease</fullName>
    </submittedName>
</protein>
<dbReference type="CDD" id="cd22324">
    <property type="entry name" value="Endonuclease_I"/>
    <property type="match status" value="1"/>
</dbReference>